<feature type="compositionally biased region" description="Basic and acidic residues" evidence="1">
    <location>
        <begin position="479"/>
        <end position="489"/>
    </location>
</feature>
<feature type="compositionally biased region" description="Low complexity" evidence="1">
    <location>
        <begin position="319"/>
        <end position="344"/>
    </location>
</feature>
<accession>A0AAN6QKH6</accession>
<sequence length="546" mass="56218">MVNANCNASMSSERSSSAVRNLRSIFEVKGPDTSSPDTRGRSRSGLTESNNENSRPTSKVRASFVPVETTPSASVMASTEEGGLGHVMPGGMRESSAGLRRSSFSENGEDGEALLQLRKTVSQEAERRERDPKVPEAIPEHAATSAAVTPMMQPNTEQSDDVMQESPLAHKSDAEPVTPGKPTAAAGDSEKPHTPERKMAAVSGGDAEKTKQPESEASNGIEAHKASASAEPGSATKKSKRAEQPKSKPTRNGKPTPISTKAAQKPSSSAMKSPASQPKTPSSAKATTPPKTATPPKTLLSAPTEKKQPSKKASRSSLTAPTAASVARAAAPDRSVSTSSKQSPPSKPKARQGTKPVDLPSRLTAPTAVSRARHDAAPALSNGSAAHGKPPTTTRPKPQPASTRATPRSSMQRPDSRASHPNKKPAAAPADGSFLERMMRPTAASSSKTHEKVEAKSPPRTKPAATTVAKPKMNGHAKKAGEKTGKGSTEDAQPAQEGGAEGGGGGGTAGKDAGEGIETPVSQVNGNASSEDALETPAFGGGETIR</sequence>
<feature type="compositionally biased region" description="Polar residues" evidence="1">
    <location>
        <begin position="401"/>
        <end position="413"/>
    </location>
</feature>
<reference evidence="2" key="1">
    <citation type="submission" date="2023-06" db="EMBL/GenBank/DDBJ databases">
        <title>Black Yeasts Isolated from many extreme environments.</title>
        <authorList>
            <person name="Coleine C."/>
            <person name="Stajich J.E."/>
            <person name="Selbmann L."/>
        </authorList>
    </citation>
    <scope>NUCLEOTIDE SEQUENCE</scope>
    <source>
        <strain evidence="2">CCFEE 5200</strain>
    </source>
</reference>
<feature type="compositionally biased region" description="Basic and acidic residues" evidence="1">
    <location>
        <begin position="188"/>
        <end position="199"/>
    </location>
</feature>
<feature type="compositionally biased region" description="Low complexity" evidence="1">
    <location>
        <begin position="261"/>
        <end position="298"/>
    </location>
</feature>
<dbReference type="Proteomes" id="UP001175353">
    <property type="component" value="Unassembled WGS sequence"/>
</dbReference>
<name>A0AAN6QKH6_9PEZI</name>
<comment type="caution">
    <text evidence="2">The sequence shown here is derived from an EMBL/GenBank/DDBJ whole genome shotgun (WGS) entry which is preliminary data.</text>
</comment>
<protein>
    <submittedName>
        <fullName evidence="2">Uncharacterized protein</fullName>
    </submittedName>
</protein>
<gene>
    <name evidence="2" type="ORF">LTR91_016507</name>
</gene>
<proteinExistence type="predicted"/>
<organism evidence="2 3">
    <name type="scientific">Friedmanniomyces endolithicus</name>
    <dbReference type="NCBI Taxonomy" id="329885"/>
    <lineage>
        <taxon>Eukaryota</taxon>
        <taxon>Fungi</taxon>
        <taxon>Dikarya</taxon>
        <taxon>Ascomycota</taxon>
        <taxon>Pezizomycotina</taxon>
        <taxon>Dothideomycetes</taxon>
        <taxon>Dothideomycetidae</taxon>
        <taxon>Mycosphaerellales</taxon>
        <taxon>Teratosphaeriaceae</taxon>
        <taxon>Friedmanniomyces</taxon>
    </lineage>
</organism>
<feature type="compositionally biased region" description="Polar residues" evidence="1">
    <location>
        <begin position="520"/>
        <end position="530"/>
    </location>
</feature>
<evidence type="ECO:0000313" key="2">
    <source>
        <dbReference type="EMBL" id="KAK0968923.1"/>
    </source>
</evidence>
<keyword evidence="3" id="KW-1185">Reference proteome</keyword>
<feature type="compositionally biased region" description="Polar residues" evidence="1">
    <location>
        <begin position="44"/>
        <end position="57"/>
    </location>
</feature>
<feature type="compositionally biased region" description="Gly residues" evidence="1">
    <location>
        <begin position="499"/>
        <end position="509"/>
    </location>
</feature>
<dbReference type="EMBL" id="JAUJLE010000202">
    <property type="protein sequence ID" value="KAK0968923.1"/>
    <property type="molecule type" value="Genomic_DNA"/>
</dbReference>
<feature type="compositionally biased region" description="Basic and acidic residues" evidence="1">
    <location>
        <begin position="448"/>
        <end position="457"/>
    </location>
</feature>
<feature type="compositionally biased region" description="Basic and acidic residues" evidence="1">
    <location>
        <begin position="124"/>
        <end position="134"/>
    </location>
</feature>
<feature type="region of interest" description="Disordered" evidence="1">
    <location>
        <begin position="1"/>
        <end position="546"/>
    </location>
</feature>
<evidence type="ECO:0000256" key="1">
    <source>
        <dbReference type="SAM" id="MobiDB-lite"/>
    </source>
</evidence>
<evidence type="ECO:0000313" key="3">
    <source>
        <dbReference type="Proteomes" id="UP001175353"/>
    </source>
</evidence>
<dbReference type="AlphaFoldDB" id="A0AAN6QKH6"/>